<accession>A0ACC6KNN2</accession>
<dbReference type="Proteomes" id="UP001252370">
    <property type="component" value="Unassembled WGS sequence"/>
</dbReference>
<evidence type="ECO:0000313" key="1">
    <source>
        <dbReference type="EMBL" id="MDR6754059.1"/>
    </source>
</evidence>
<comment type="caution">
    <text evidence="1">The sequence shown here is derived from an EMBL/GenBank/DDBJ whole genome shotgun (WGS) entry which is preliminary data.</text>
</comment>
<keyword evidence="2" id="KW-1185">Reference proteome</keyword>
<evidence type="ECO:0000313" key="2">
    <source>
        <dbReference type="Proteomes" id="UP001252370"/>
    </source>
</evidence>
<gene>
    <name evidence="1" type="ORF">J2Y01_004590</name>
</gene>
<dbReference type="EMBL" id="JAVDTP010000021">
    <property type="protein sequence ID" value="MDR6754059.1"/>
    <property type="molecule type" value="Genomic_DNA"/>
</dbReference>
<proteinExistence type="predicted"/>
<name>A0ACC6KNN2_9DEIO</name>
<sequence length="135" mass="14244">MTGQEGAAVPEASLQASIPAEFGDRVELHCDAPELIGLQLHVHDASLWVLLDPKQATQVAAHLLRLASSDPAPTRLTRDGLEQLLADVQAAQARVEATRHLHRNQAGGILGAFAGVIRDVLSSALPVLAELDGPQ</sequence>
<organism evidence="1 2">
    <name type="scientific">Deinococcus soli</name>
    <name type="common">ex Cha et al. 2016</name>
    <dbReference type="NCBI Taxonomy" id="1309411"/>
    <lineage>
        <taxon>Bacteria</taxon>
        <taxon>Thermotogati</taxon>
        <taxon>Deinococcota</taxon>
        <taxon>Deinococci</taxon>
        <taxon>Deinococcales</taxon>
        <taxon>Deinococcaceae</taxon>
        <taxon>Deinococcus</taxon>
    </lineage>
</organism>
<protein>
    <submittedName>
        <fullName evidence="1">Uncharacterized protein</fullName>
    </submittedName>
</protein>
<reference evidence="1" key="1">
    <citation type="submission" date="2023-07" db="EMBL/GenBank/DDBJ databases">
        <title>Sorghum-associated microbial communities from plants grown in Nebraska, USA.</title>
        <authorList>
            <person name="Schachtman D."/>
        </authorList>
    </citation>
    <scope>NUCLEOTIDE SEQUENCE</scope>
    <source>
        <strain evidence="1">BE73</strain>
    </source>
</reference>